<evidence type="ECO:0000256" key="5">
    <source>
        <dbReference type="SAM" id="Coils"/>
    </source>
</evidence>
<dbReference type="SMART" id="SM00184">
    <property type="entry name" value="RING"/>
    <property type="match status" value="1"/>
</dbReference>
<keyword evidence="1" id="KW-0479">Metal-binding</keyword>
<sequence length="356" mass="40918">MNFKEDTECIVCFSHFDGEEHRPRSLRCGHTICTECLETAIRRQTKKCPNCRILYSADNVNEMPINYNLEGVMKLLDISKTSKGTDLPECPEHQLKVTHRCSRHKAWVCQNCLKEDHSSDSCKIITVTGELKVKKSKQLDKSKSLLSSFEETCHKVDDCKKQCKKQIKECDLEITRLENELQMKKDSKVQLEEQFAILDQKLDNIKGKRSSYAQAVSSIKSSETIREVSECSLKLQNEAEKLKSISHEIQMEVESMLQNFKFQDDHLLGYLKLSVQDGRTHLHVLQVHDTYTLSPDKLQYTDETAPPLTDGLVTFFDMAWPWQEPRKVILRCSGTLCGPGRTYSWQLASVDLHIKA</sequence>
<protein>
    <recommendedName>
        <fullName evidence="6">RING-type domain-containing protein</fullName>
    </recommendedName>
</protein>
<evidence type="ECO:0000256" key="2">
    <source>
        <dbReference type="ARBA" id="ARBA00022771"/>
    </source>
</evidence>
<dbReference type="SUPFAM" id="SSF57850">
    <property type="entry name" value="RING/U-box"/>
    <property type="match status" value="1"/>
</dbReference>
<name>A0AAV2QW88_MEGNR</name>
<dbReference type="InterPro" id="IPR017907">
    <property type="entry name" value="Znf_RING_CS"/>
</dbReference>
<dbReference type="GO" id="GO:0008270">
    <property type="term" value="F:zinc ion binding"/>
    <property type="evidence" value="ECO:0007669"/>
    <property type="project" value="UniProtKB-KW"/>
</dbReference>
<gene>
    <name evidence="7" type="ORF">MNOR_LOCUS15964</name>
</gene>
<feature type="coiled-coil region" evidence="5">
    <location>
        <begin position="160"/>
        <end position="208"/>
    </location>
</feature>
<keyword evidence="8" id="KW-1185">Reference proteome</keyword>
<dbReference type="Proteomes" id="UP001497623">
    <property type="component" value="Unassembled WGS sequence"/>
</dbReference>
<reference evidence="7 8" key="1">
    <citation type="submission" date="2024-05" db="EMBL/GenBank/DDBJ databases">
        <authorList>
            <person name="Wallberg A."/>
        </authorList>
    </citation>
    <scope>NUCLEOTIDE SEQUENCE [LARGE SCALE GENOMIC DNA]</scope>
</reference>
<dbReference type="Pfam" id="PF13639">
    <property type="entry name" value="zf-RING_2"/>
    <property type="match status" value="1"/>
</dbReference>
<dbReference type="Gene3D" id="3.30.40.10">
    <property type="entry name" value="Zinc/RING finger domain, C3HC4 (zinc finger)"/>
    <property type="match status" value="1"/>
</dbReference>
<feature type="domain" description="RING-type" evidence="6">
    <location>
        <begin position="9"/>
        <end position="52"/>
    </location>
</feature>
<evidence type="ECO:0000259" key="6">
    <source>
        <dbReference type="PROSITE" id="PS50089"/>
    </source>
</evidence>
<evidence type="ECO:0000313" key="7">
    <source>
        <dbReference type="EMBL" id="CAL4097323.1"/>
    </source>
</evidence>
<dbReference type="InterPro" id="IPR052667">
    <property type="entry name" value="E3_ubiquitin-ligase_RING"/>
</dbReference>
<keyword evidence="5" id="KW-0175">Coiled coil</keyword>
<dbReference type="InterPro" id="IPR013083">
    <property type="entry name" value="Znf_RING/FYVE/PHD"/>
</dbReference>
<comment type="caution">
    <text evidence="7">The sequence shown here is derived from an EMBL/GenBank/DDBJ whole genome shotgun (WGS) entry which is preliminary data.</text>
</comment>
<dbReference type="PROSITE" id="PS50089">
    <property type="entry name" value="ZF_RING_2"/>
    <property type="match status" value="1"/>
</dbReference>
<organism evidence="7 8">
    <name type="scientific">Meganyctiphanes norvegica</name>
    <name type="common">Northern krill</name>
    <name type="synonym">Thysanopoda norvegica</name>
    <dbReference type="NCBI Taxonomy" id="48144"/>
    <lineage>
        <taxon>Eukaryota</taxon>
        <taxon>Metazoa</taxon>
        <taxon>Ecdysozoa</taxon>
        <taxon>Arthropoda</taxon>
        <taxon>Crustacea</taxon>
        <taxon>Multicrustacea</taxon>
        <taxon>Malacostraca</taxon>
        <taxon>Eumalacostraca</taxon>
        <taxon>Eucarida</taxon>
        <taxon>Euphausiacea</taxon>
        <taxon>Euphausiidae</taxon>
        <taxon>Meganyctiphanes</taxon>
    </lineage>
</organism>
<dbReference type="PANTHER" id="PTHR47156">
    <property type="entry name" value="PROTEIN CBG20824"/>
    <property type="match status" value="1"/>
</dbReference>
<evidence type="ECO:0000256" key="1">
    <source>
        <dbReference type="ARBA" id="ARBA00022723"/>
    </source>
</evidence>
<dbReference type="InterPro" id="IPR001841">
    <property type="entry name" value="Znf_RING"/>
</dbReference>
<evidence type="ECO:0000256" key="3">
    <source>
        <dbReference type="ARBA" id="ARBA00022833"/>
    </source>
</evidence>
<dbReference type="PANTHER" id="PTHR47156:SF10">
    <property type="entry name" value="E3 UBIQUITIN-PROTEIN LIGASE TRIM-21-RELATED"/>
    <property type="match status" value="1"/>
</dbReference>
<keyword evidence="3" id="KW-0862">Zinc</keyword>
<keyword evidence="2 4" id="KW-0863">Zinc-finger</keyword>
<evidence type="ECO:0000256" key="4">
    <source>
        <dbReference type="PROSITE-ProRule" id="PRU00175"/>
    </source>
</evidence>
<evidence type="ECO:0000313" key="8">
    <source>
        <dbReference type="Proteomes" id="UP001497623"/>
    </source>
</evidence>
<dbReference type="EMBL" id="CAXKWB010010239">
    <property type="protein sequence ID" value="CAL4097323.1"/>
    <property type="molecule type" value="Genomic_DNA"/>
</dbReference>
<proteinExistence type="predicted"/>
<dbReference type="SUPFAM" id="SSF57845">
    <property type="entry name" value="B-box zinc-binding domain"/>
    <property type="match status" value="1"/>
</dbReference>
<dbReference type="AlphaFoldDB" id="A0AAV2QW88"/>
<dbReference type="PROSITE" id="PS00518">
    <property type="entry name" value="ZF_RING_1"/>
    <property type="match status" value="1"/>
</dbReference>
<accession>A0AAV2QW88</accession>